<dbReference type="Pfam" id="PF02784">
    <property type="entry name" value="Orn_Arg_deC_N"/>
    <property type="match status" value="1"/>
</dbReference>
<dbReference type="InterPro" id="IPR029066">
    <property type="entry name" value="PLP-binding_barrel"/>
</dbReference>
<dbReference type="PRINTS" id="PR01179">
    <property type="entry name" value="ODADCRBXLASE"/>
</dbReference>
<evidence type="ECO:0000256" key="1">
    <source>
        <dbReference type="ARBA" id="ARBA00001933"/>
    </source>
</evidence>
<feature type="domain" description="Orn/DAP/Arg decarboxylase 2 N-terminal" evidence="4">
    <location>
        <begin position="11"/>
        <end position="230"/>
    </location>
</feature>
<feature type="modified residue" description="N6-(pyridoxal phosphate)lysine" evidence="3">
    <location>
        <position position="32"/>
    </location>
</feature>
<keyword evidence="6" id="KW-1185">Reference proteome</keyword>
<dbReference type="Proteomes" id="UP000612899">
    <property type="component" value="Unassembled WGS sequence"/>
</dbReference>
<proteinExistence type="predicted"/>
<dbReference type="AlphaFoldDB" id="A0A8J3VE04"/>
<evidence type="ECO:0000259" key="4">
    <source>
        <dbReference type="Pfam" id="PF02784"/>
    </source>
</evidence>
<reference evidence="5" key="1">
    <citation type="submission" date="2021-01" db="EMBL/GenBank/DDBJ databases">
        <title>Whole genome shotgun sequence of Rhizocola hellebori NBRC 109834.</title>
        <authorList>
            <person name="Komaki H."/>
            <person name="Tamura T."/>
        </authorList>
    </citation>
    <scope>NUCLEOTIDE SEQUENCE</scope>
    <source>
        <strain evidence="5">NBRC 109834</strain>
    </source>
</reference>
<evidence type="ECO:0000313" key="6">
    <source>
        <dbReference type="Proteomes" id="UP000612899"/>
    </source>
</evidence>
<organism evidence="5 6">
    <name type="scientific">Rhizocola hellebori</name>
    <dbReference type="NCBI Taxonomy" id="1392758"/>
    <lineage>
        <taxon>Bacteria</taxon>
        <taxon>Bacillati</taxon>
        <taxon>Actinomycetota</taxon>
        <taxon>Actinomycetes</taxon>
        <taxon>Micromonosporales</taxon>
        <taxon>Micromonosporaceae</taxon>
        <taxon>Rhizocola</taxon>
    </lineage>
</organism>
<evidence type="ECO:0000256" key="3">
    <source>
        <dbReference type="PIRSR" id="PIRSR600183-50"/>
    </source>
</evidence>
<accession>A0A8J3VE04</accession>
<name>A0A8J3VE04_9ACTN</name>
<dbReference type="Gene3D" id="3.20.20.10">
    <property type="entry name" value="Alanine racemase"/>
    <property type="match status" value="1"/>
</dbReference>
<protein>
    <submittedName>
        <fullName evidence="5">Staphyloferrin B biosynthesis decarboxylase SbnH</fullName>
    </submittedName>
</protein>
<comment type="cofactor">
    <cofactor evidence="1 3">
        <name>pyridoxal 5'-phosphate</name>
        <dbReference type="ChEBI" id="CHEBI:597326"/>
    </cofactor>
</comment>
<dbReference type="Gene3D" id="2.40.37.10">
    <property type="entry name" value="Lyase, Ornithine Decarboxylase, Chain A, domain 1"/>
    <property type="match status" value="1"/>
</dbReference>
<sequence length="351" mass="37610">MGEYTYDLAILRERAARLRSALPAETILYAVKANGHPAVVATMAQACHGLDVASLGELSLALDAGAQRIVCSGPAKSAEFLDAAIAAGATINVESLTELHRLPRRATITLRVNRIHPSYGGSHAMTGGPSQFGLTPQDLPRALELAAGHDLAGFHLHAMSNCLSAQTYSEFIADAVGWALSSGVPLRQINLGGGLGVSYTSAEELDPAQLAIPRVDGVELIFEPGRWLAAHAGTYSAEVVDLKLSHGTWFAVIRGGMHQFRTPIAYGVNFPITVSQRDFWPHPWPRPGVRDVEVHVAGELCTPNDVLAHGLRVSELRVGDVLNFAKAGAYGWDISPHQYLRHPSPDFVILS</sequence>
<dbReference type="SUPFAM" id="SSF50621">
    <property type="entry name" value="Alanine racemase C-terminal domain-like"/>
    <property type="match status" value="1"/>
</dbReference>
<dbReference type="InterPro" id="IPR009006">
    <property type="entry name" value="Ala_racemase/Decarboxylase_C"/>
</dbReference>
<dbReference type="GO" id="GO:0008836">
    <property type="term" value="F:diaminopimelate decarboxylase activity"/>
    <property type="evidence" value="ECO:0007669"/>
    <property type="project" value="TreeGrafter"/>
</dbReference>
<dbReference type="RefSeq" id="WP_203907976.1">
    <property type="nucleotide sequence ID" value="NZ_BONY01000011.1"/>
</dbReference>
<dbReference type="EMBL" id="BONY01000011">
    <property type="protein sequence ID" value="GIH04074.1"/>
    <property type="molecule type" value="Genomic_DNA"/>
</dbReference>
<evidence type="ECO:0000313" key="5">
    <source>
        <dbReference type="EMBL" id="GIH04074.1"/>
    </source>
</evidence>
<dbReference type="GO" id="GO:0009089">
    <property type="term" value="P:lysine biosynthetic process via diaminopimelate"/>
    <property type="evidence" value="ECO:0007669"/>
    <property type="project" value="TreeGrafter"/>
</dbReference>
<dbReference type="PANTHER" id="PTHR43727">
    <property type="entry name" value="DIAMINOPIMELATE DECARBOXYLASE"/>
    <property type="match status" value="1"/>
</dbReference>
<evidence type="ECO:0000256" key="2">
    <source>
        <dbReference type="ARBA" id="ARBA00022898"/>
    </source>
</evidence>
<dbReference type="SUPFAM" id="SSF51419">
    <property type="entry name" value="PLP-binding barrel"/>
    <property type="match status" value="1"/>
</dbReference>
<gene>
    <name evidence="5" type="primary">sbnH</name>
    <name evidence="5" type="ORF">Rhe02_21410</name>
</gene>
<dbReference type="PANTHER" id="PTHR43727:SF2">
    <property type="entry name" value="GROUP IV DECARBOXYLASE"/>
    <property type="match status" value="1"/>
</dbReference>
<dbReference type="InterPro" id="IPR000183">
    <property type="entry name" value="Orn/DAP/Arg_de-COase"/>
</dbReference>
<comment type="caution">
    <text evidence="5">The sequence shown here is derived from an EMBL/GenBank/DDBJ whole genome shotgun (WGS) entry which is preliminary data.</text>
</comment>
<keyword evidence="2 3" id="KW-0663">Pyridoxal phosphate</keyword>
<dbReference type="InterPro" id="IPR022644">
    <property type="entry name" value="De-COase2_N"/>
</dbReference>
<feature type="active site" description="Proton donor" evidence="3">
    <location>
        <position position="301"/>
    </location>
</feature>